<reference evidence="6 7" key="1">
    <citation type="submission" date="2024-02" db="EMBL/GenBank/DDBJ databases">
        <title>Discinaceae phylogenomics.</title>
        <authorList>
            <person name="Dirks A.C."/>
            <person name="James T.Y."/>
        </authorList>
    </citation>
    <scope>NUCLEOTIDE SEQUENCE [LARGE SCALE GENOMIC DNA]</scope>
    <source>
        <strain evidence="6 7">ACD0624</strain>
    </source>
</reference>
<dbReference type="EC" id="2.3.2.15" evidence="1"/>
<evidence type="ECO:0000259" key="5">
    <source>
        <dbReference type="PROSITE" id="PS51443"/>
    </source>
</evidence>
<dbReference type="EMBL" id="JBBBZM010000001">
    <property type="protein sequence ID" value="KAL0640724.1"/>
    <property type="molecule type" value="Genomic_DNA"/>
</dbReference>
<dbReference type="Gene3D" id="3.90.70.30">
    <property type="entry name" value="Phytochelatin synthase, N-terminal domain"/>
    <property type="match status" value="1"/>
</dbReference>
<evidence type="ECO:0000313" key="6">
    <source>
        <dbReference type="EMBL" id="KAL0640724.1"/>
    </source>
</evidence>
<dbReference type="InterPro" id="IPR038156">
    <property type="entry name" value="PCS_N_sf"/>
</dbReference>
<comment type="caution">
    <text evidence="6">The sequence shown here is derived from an EMBL/GenBank/DDBJ whole genome shotgun (WGS) entry which is preliminary data.</text>
</comment>
<dbReference type="PANTHER" id="PTHR33447:SF2">
    <property type="entry name" value="GLUTATHIONE GAMMA-GLUTAMYLCYSTEINYLTRANSFERASE"/>
    <property type="match status" value="1"/>
</dbReference>
<feature type="domain" description="Peptidase C83" evidence="5">
    <location>
        <begin position="1"/>
        <end position="215"/>
    </location>
</feature>
<protein>
    <recommendedName>
        <fullName evidence="1">glutathione gamma-glutamylcysteinyltransferase</fullName>
        <ecNumber evidence="1">2.3.2.15</ecNumber>
    </recommendedName>
</protein>
<dbReference type="InterPro" id="IPR007719">
    <property type="entry name" value="PCS_N"/>
</dbReference>
<dbReference type="InterPro" id="IPR038765">
    <property type="entry name" value="Papain-like_cys_pep_sf"/>
</dbReference>
<keyword evidence="3" id="KW-0808">Transferase</keyword>
<dbReference type="Pfam" id="PF05023">
    <property type="entry name" value="Phytochelatin"/>
    <property type="match status" value="1"/>
</dbReference>
<dbReference type="SUPFAM" id="SSF54001">
    <property type="entry name" value="Cysteine proteinases"/>
    <property type="match status" value="1"/>
</dbReference>
<evidence type="ECO:0000256" key="1">
    <source>
        <dbReference type="ARBA" id="ARBA00012468"/>
    </source>
</evidence>
<evidence type="ECO:0000256" key="3">
    <source>
        <dbReference type="ARBA" id="ARBA00022679"/>
    </source>
</evidence>
<organism evidence="6 7">
    <name type="scientific">Discina gigas</name>
    <dbReference type="NCBI Taxonomy" id="1032678"/>
    <lineage>
        <taxon>Eukaryota</taxon>
        <taxon>Fungi</taxon>
        <taxon>Dikarya</taxon>
        <taxon>Ascomycota</taxon>
        <taxon>Pezizomycotina</taxon>
        <taxon>Pezizomycetes</taxon>
        <taxon>Pezizales</taxon>
        <taxon>Discinaceae</taxon>
        <taxon>Discina</taxon>
    </lineage>
</organism>
<evidence type="ECO:0000256" key="2">
    <source>
        <dbReference type="ARBA" id="ARBA00022539"/>
    </source>
</evidence>
<gene>
    <name evidence="6" type="ORF">Q9L58_000028</name>
</gene>
<accession>A0ABR3GXR1</accession>
<keyword evidence="7" id="KW-1185">Reference proteome</keyword>
<keyword evidence="2" id="KW-0104">Cadmium</keyword>
<name>A0ABR3GXR1_9PEZI</name>
<proteinExistence type="predicted"/>
<dbReference type="PANTHER" id="PTHR33447">
    <property type="entry name" value="GLUTATHIONE GAMMA-GLUTAMYLCYSTEINYLTRANSFERASE"/>
    <property type="match status" value="1"/>
</dbReference>
<evidence type="ECO:0000313" key="7">
    <source>
        <dbReference type="Proteomes" id="UP001447188"/>
    </source>
</evidence>
<dbReference type="InterPro" id="IPR040409">
    <property type="entry name" value="PCS-like"/>
</dbReference>
<evidence type="ECO:0000256" key="4">
    <source>
        <dbReference type="ARBA" id="ARBA00022723"/>
    </source>
</evidence>
<dbReference type="PROSITE" id="PS51443">
    <property type="entry name" value="PCS"/>
    <property type="match status" value="1"/>
</dbReference>
<sequence>MRELPKDHLIGYDTVEGKRLFKQALLEGGLEAFFPLSQQFLTQNEPAYCGIGTLCMILNALKVDPAITWRKPWRWFTQEMLDCCQPLEHVKQFGITLAEFACLAKCNGLDATTKFANATMFEEFEEAVKASTISGEQFLAVSYSRASLGQTGAGHFSPVGGYCSENGGMVLVLDVARFKYPSYWVPIKMLFDSLIPVDPTTNQPRGYSVLRQQTTDTTPRSLLRLNATKRTWQSLFDPLWLNTMLANTYKDFMTSLIHALGNYPDPVLSRHDDLALEFPNDPTSPTSPSSAAAVRQTYGTLESVKCKLEYQSRHDAFHEHVERKCELYGIVDVGFAKLEVTIFFLALLGMQSFLRRLQPELQDEIVEMVGKDLRDPWIAREAGAIRRQMESLEGCCTAEGNCSNCHN</sequence>
<keyword evidence="4" id="KW-0479">Metal-binding</keyword>
<dbReference type="Proteomes" id="UP001447188">
    <property type="component" value="Unassembled WGS sequence"/>
</dbReference>